<dbReference type="Proteomes" id="UP000245942">
    <property type="component" value="Unassembled WGS sequence"/>
</dbReference>
<protein>
    <submittedName>
        <fullName evidence="2">Alpha/beta-hydrolase</fullName>
    </submittedName>
</protein>
<feature type="domain" description="AB hydrolase-1" evidence="1">
    <location>
        <begin position="7"/>
        <end position="241"/>
    </location>
</feature>
<dbReference type="InterPro" id="IPR029058">
    <property type="entry name" value="AB_hydrolase_fold"/>
</dbReference>
<keyword evidence="3" id="KW-1185">Reference proteome</keyword>
<dbReference type="GO" id="GO:0016787">
    <property type="term" value="F:hydrolase activity"/>
    <property type="evidence" value="ECO:0007669"/>
    <property type="project" value="UniProtKB-KW"/>
</dbReference>
<organism evidence="2 3">
    <name type="scientific">Pseudomicrostroma glucosiphilum</name>
    <dbReference type="NCBI Taxonomy" id="1684307"/>
    <lineage>
        <taxon>Eukaryota</taxon>
        <taxon>Fungi</taxon>
        <taxon>Dikarya</taxon>
        <taxon>Basidiomycota</taxon>
        <taxon>Ustilaginomycotina</taxon>
        <taxon>Exobasidiomycetes</taxon>
        <taxon>Microstromatales</taxon>
        <taxon>Microstromatales incertae sedis</taxon>
        <taxon>Pseudomicrostroma</taxon>
    </lineage>
</organism>
<dbReference type="Pfam" id="PF12697">
    <property type="entry name" value="Abhydrolase_6"/>
    <property type="match status" value="1"/>
</dbReference>
<evidence type="ECO:0000259" key="1">
    <source>
        <dbReference type="Pfam" id="PF12697"/>
    </source>
</evidence>
<evidence type="ECO:0000313" key="2">
    <source>
        <dbReference type="EMBL" id="PWN19346.1"/>
    </source>
</evidence>
<dbReference type="OrthoDB" id="408373at2759"/>
<dbReference type="EMBL" id="KZ819332">
    <property type="protein sequence ID" value="PWN19346.1"/>
    <property type="molecule type" value="Genomic_DNA"/>
</dbReference>
<reference evidence="2 3" key="1">
    <citation type="journal article" date="2018" name="Mol. Biol. Evol.">
        <title>Broad Genomic Sampling Reveals a Smut Pathogenic Ancestry of the Fungal Clade Ustilaginomycotina.</title>
        <authorList>
            <person name="Kijpornyongpan T."/>
            <person name="Mondo S.J."/>
            <person name="Barry K."/>
            <person name="Sandor L."/>
            <person name="Lee J."/>
            <person name="Lipzen A."/>
            <person name="Pangilinan J."/>
            <person name="LaButti K."/>
            <person name="Hainaut M."/>
            <person name="Henrissat B."/>
            <person name="Grigoriev I.V."/>
            <person name="Spatafora J.W."/>
            <person name="Aime M.C."/>
        </authorList>
    </citation>
    <scope>NUCLEOTIDE SEQUENCE [LARGE SCALE GENOMIC DNA]</scope>
    <source>
        <strain evidence="2 3">MCA 4718</strain>
    </source>
</reference>
<name>A0A316U1U6_9BASI</name>
<accession>A0A316U1U6</accession>
<dbReference type="InterPro" id="IPR000073">
    <property type="entry name" value="AB_hydrolase_1"/>
</dbReference>
<sequence length="253" mass="27394">MADATAYSSLAANLAADFTVLSADRRGRGLSPRQYSPDHDIARDVEDVDAILEATDASIVFGLSSGAVITLEAARTLARVKQAVLFEPPFYRDGIDRAGIARLGTELEQGDLPSALLDALLVARTAPAPLYRIPRPLARLIARAVISIDAWIRQSGPTFSSLLPGIRYDFHDVAQVDGDMKRFRDVSVPVLLINGTASPQFLLDATLDLVQLLPIATQVVLETLGHDGPWNNGSPDQIARAIREFLPRDLFGK</sequence>
<dbReference type="Gene3D" id="3.40.50.1820">
    <property type="entry name" value="alpha/beta hydrolase"/>
    <property type="match status" value="1"/>
</dbReference>
<gene>
    <name evidence="2" type="ORF">BCV69DRAFT_284491</name>
</gene>
<dbReference type="RefSeq" id="XP_025346506.1">
    <property type="nucleotide sequence ID" value="XM_025493057.1"/>
</dbReference>
<proteinExistence type="predicted"/>
<dbReference type="SUPFAM" id="SSF53474">
    <property type="entry name" value="alpha/beta-Hydrolases"/>
    <property type="match status" value="1"/>
</dbReference>
<dbReference type="GeneID" id="37014791"/>
<keyword evidence="2" id="KW-0378">Hydrolase</keyword>
<evidence type="ECO:0000313" key="3">
    <source>
        <dbReference type="Proteomes" id="UP000245942"/>
    </source>
</evidence>
<dbReference type="AlphaFoldDB" id="A0A316U1U6"/>